<dbReference type="AlphaFoldDB" id="A0A6A6UTW7"/>
<dbReference type="Proteomes" id="UP000799302">
    <property type="component" value="Unassembled WGS sequence"/>
</dbReference>
<dbReference type="Gene3D" id="3.40.50.300">
    <property type="entry name" value="P-loop containing nucleotide triphosphate hydrolases"/>
    <property type="match status" value="2"/>
</dbReference>
<keyword evidence="5" id="KW-0378">Hydrolase</keyword>
<evidence type="ECO:0000256" key="3">
    <source>
        <dbReference type="ARBA" id="ARBA00022840"/>
    </source>
</evidence>
<dbReference type="Gene3D" id="1.10.8.60">
    <property type="match status" value="1"/>
</dbReference>
<dbReference type="PRINTS" id="PR00819">
    <property type="entry name" value="CBXCFQXSUPER"/>
</dbReference>
<dbReference type="InterPro" id="IPR027417">
    <property type="entry name" value="P-loop_NTPase"/>
</dbReference>
<dbReference type="SMART" id="SM00382">
    <property type="entry name" value="AAA"/>
    <property type="match status" value="2"/>
</dbReference>
<dbReference type="InterPro" id="IPR003959">
    <property type="entry name" value="ATPase_AAA_core"/>
</dbReference>
<dbReference type="Pfam" id="PF17866">
    <property type="entry name" value="AAA_lid_6"/>
    <property type="match status" value="1"/>
</dbReference>
<evidence type="ECO:0000259" key="4">
    <source>
        <dbReference type="SMART" id="SM00382"/>
    </source>
</evidence>
<keyword evidence="6" id="KW-1185">Reference proteome</keyword>
<keyword evidence="3" id="KW-0067">ATP-binding</keyword>
<sequence>MISIILDQIKLTLAKDYKNPWTIEGGVDGEYIRLVAERILRLKETNNRSMDENVRSALKPVFGRQIQRLLKHDEGDESVPDPLYISRGDIIGFEPDISKIKSKAWDELQEMVGMEEVKASLKSFCNGLLVNFHRELHGKRPLKTGLSRVFIGPPGTGKTTVAKIYGQILSDFNILSSGEVVVKNASHFIGQYIGQSEKFTKEIIEEARGKVLLIDEAYMLNSYRSSAGNGPCPYRQGVLDTIVGEVQNTADDNICVIMCGYKEEMENMLQVANPGLARRFPLADAFYFKEFDDSQLEMVLDLKMKQEETEMTSEAKRVAMENLRLAKLRPNFGNGGEVVNMMARAMANYRTRFGDLKPEERTGDICFLPEDIDPNHTRSDEAESKMTKMFEDFVGLDSVVDKLRSLARQAASLRKRKFKPELSMPFQFVFKGPPGSGKTTTARKLGSIYYNMGLLPTEEVLEVSTLDMVADHVGGTRTKTRKLMEQAVGKVLFIDEAYRLFSSDQDSKFSGEARDELIDAITKPELRNKSLIILAGYDMEMDKLLSSNPGFRGRFRTQFKFPSLDSDVSYELLIKRLKQSVDIGAFADQEKTTIRELLEALQKSEGWANGRDIESISYEIVGQVFEKDWDDDETPTVIANDVMRVLRSRLPPNVLTSGRSDIPDAELYD</sequence>
<protein>
    <submittedName>
        <fullName evidence="5">P-loop containing nucleoside triphosphate hydrolase protein</fullName>
    </submittedName>
</protein>
<dbReference type="GO" id="GO:0016887">
    <property type="term" value="F:ATP hydrolysis activity"/>
    <property type="evidence" value="ECO:0007669"/>
    <property type="project" value="InterPro"/>
</dbReference>
<keyword evidence="2" id="KW-0547">Nucleotide-binding</keyword>
<evidence type="ECO:0000313" key="6">
    <source>
        <dbReference type="Proteomes" id="UP000799302"/>
    </source>
</evidence>
<gene>
    <name evidence="5" type="ORF">BT63DRAFT_395806</name>
</gene>
<proteinExistence type="inferred from homology"/>
<dbReference type="FunFam" id="3.40.50.300:FF:000216">
    <property type="entry name" value="Type VII secretion ATPase EccA"/>
    <property type="match status" value="2"/>
</dbReference>
<dbReference type="InterPro" id="IPR000641">
    <property type="entry name" value="CbxX/CfxQ"/>
</dbReference>
<feature type="domain" description="AAA+ ATPase" evidence="4">
    <location>
        <begin position="425"/>
        <end position="563"/>
    </location>
</feature>
<name>A0A6A6UTW7_9PEZI</name>
<dbReference type="OrthoDB" id="2423195at2759"/>
<dbReference type="SUPFAM" id="SSF52540">
    <property type="entry name" value="P-loop containing nucleoside triphosphate hydrolases"/>
    <property type="match status" value="2"/>
</dbReference>
<dbReference type="Pfam" id="PF00004">
    <property type="entry name" value="AAA"/>
    <property type="match status" value="2"/>
</dbReference>
<comment type="similarity">
    <text evidence="1">Belongs to the CbxX/CfxQ family.</text>
</comment>
<dbReference type="InterPro" id="IPR003593">
    <property type="entry name" value="AAA+_ATPase"/>
</dbReference>
<accession>A0A6A6UTW7</accession>
<feature type="domain" description="AAA+ ATPase" evidence="4">
    <location>
        <begin position="144"/>
        <end position="292"/>
    </location>
</feature>
<dbReference type="InterPro" id="IPR041627">
    <property type="entry name" value="AAA_lid_6"/>
</dbReference>
<dbReference type="PANTHER" id="PTHR43392">
    <property type="entry name" value="AAA-TYPE ATPASE FAMILY PROTEIN / ANKYRIN REPEAT FAMILY PROTEIN"/>
    <property type="match status" value="1"/>
</dbReference>
<dbReference type="GO" id="GO:0005524">
    <property type="term" value="F:ATP binding"/>
    <property type="evidence" value="ECO:0007669"/>
    <property type="project" value="UniProtKB-KW"/>
</dbReference>
<reference evidence="5" key="1">
    <citation type="journal article" date="2020" name="Stud. Mycol.">
        <title>101 Dothideomycetes genomes: a test case for predicting lifestyles and emergence of pathogens.</title>
        <authorList>
            <person name="Haridas S."/>
            <person name="Albert R."/>
            <person name="Binder M."/>
            <person name="Bloem J."/>
            <person name="Labutti K."/>
            <person name="Salamov A."/>
            <person name="Andreopoulos B."/>
            <person name="Baker S."/>
            <person name="Barry K."/>
            <person name="Bills G."/>
            <person name="Bluhm B."/>
            <person name="Cannon C."/>
            <person name="Castanera R."/>
            <person name="Culley D."/>
            <person name="Daum C."/>
            <person name="Ezra D."/>
            <person name="Gonzalez J."/>
            <person name="Henrissat B."/>
            <person name="Kuo A."/>
            <person name="Liang C."/>
            <person name="Lipzen A."/>
            <person name="Lutzoni F."/>
            <person name="Magnuson J."/>
            <person name="Mondo S."/>
            <person name="Nolan M."/>
            <person name="Ohm R."/>
            <person name="Pangilinan J."/>
            <person name="Park H.-J."/>
            <person name="Ramirez L."/>
            <person name="Alfaro M."/>
            <person name="Sun H."/>
            <person name="Tritt A."/>
            <person name="Yoshinaga Y."/>
            <person name="Zwiers L.-H."/>
            <person name="Turgeon B."/>
            <person name="Goodwin S."/>
            <person name="Spatafora J."/>
            <person name="Crous P."/>
            <person name="Grigoriev I."/>
        </authorList>
    </citation>
    <scope>NUCLEOTIDE SEQUENCE</scope>
    <source>
        <strain evidence="5">CBS 115976</strain>
    </source>
</reference>
<organism evidence="5 6">
    <name type="scientific">Microthyrium microscopicum</name>
    <dbReference type="NCBI Taxonomy" id="703497"/>
    <lineage>
        <taxon>Eukaryota</taxon>
        <taxon>Fungi</taxon>
        <taxon>Dikarya</taxon>
        <taxon>Ascomycota</taxon>
        <taxon>Pezizomycotina</taxon>
        <taxon>Dothideomycetes</taxon>
        <taxon>Dothideomycetes incertae sedis</taxon>
        <taxon>Microthyriales</taxon>
        <taxon>Microthyriaceae</taxon>
        <taxon>Microthyrium</taxon>
    </lineage>
</organism>
<dbReference type="PANTHER" id="PTHR43392:SF2">
    <property type="entry name" value="AAA-TYPE ATPASE FAMILY PROTEIN _ ANKYRIN REPEAT FAMILY PROTEIN"/>
    <property type="match status" value="1"/>
</dbReference>
<dbReference type="CDD" id="cd00009">
    <property type="entry name" value="AAA"/>
    <property type="match status" value="1"/>
</dbReference>
<evidence type="ECO:0000256" key="1">
    <source>
        <dbReference type="ARBA" id="ARBA00010378"/>
    </source>
</evidence>
<evidence type="ECO:0000256" key="2">
    <source>
        <dbReference type="ARBA" id="ARBA00022741"/>
    </source>
</evidence>
<dbReference type="EMBL" id="MU004230">
    <property type="protein sequence ID" value="KAF2675216.1"/>
    <property type="molecule type" value="Genomic_DNA"/>
</dbReference>
<evidence type="ECO:0000313" key="5">
    <source>
        <dbReference type="EMBL" id="KAF2675216.1"/>
    </source>
</evidence>
<dbReference type="InterPro" id="IPR050773">
    <property type="entry name" value="CbxX/CfxQ_RuBisCO_ESX"/>
</dbReference>